<dbReference type="WBParaSite" id="SPAL_0001710000.1">
    <property type="protein sequence ID" value="SPAL_0001710000.1"/>
    <property type="gene ID" value="SPAL_0001710000"/>
</dbReference>
<evidence type="ECO:0000313" key="3">
    <source>
        <dbReference type="Proteomes" id="UP000046392"/>
    </source>
</evidence>
<evidence type="ECO:0000256" key="1">
    <source>
        <dbReference type="SAM" id="MobiDB-lite"/>
    </source>
</evidence>
<dbReference type="InterPro" id="IPR043502">
    <property type="entry name" value="DNA/RNA_pol_sf"/>
</dbReference>
<proteinExistence type="predicted"/>
<evidence type="ECO:0000313" key="4">
    <source>
        <dbReference type="WBParaSite" id="SPAL_0001710000.1"/>
    </source>
</evidence>
<protein>
    <submittedName>
        <fullName evidence="4">Reverse transcriptase domain-containing protein</fullName>
    </submittedName>
</protein>
<reference evidence="4" key="1">
    <citation type="submission" date="2017-02" db="UniProtKB">
        <authorList>
            <consortium name="WormBaseParasite"/>
        </authorList>
    </citation>
    <scope>IDENTIFICATION</scope>
</reference>
<name>A0A0N5CGX5_STREA</name>
<sequence length="1000" mass="115601">MTSNLSSNLTKENSFSKLSTGVKNQLLKLLPLCKIQDDFKIQISNEKLLHDISIKTNVSKPTILNYLEKELHNRIVYNLPINSLPIPNETLFQKKKELINKFNLKAREVPSNFNETFSEDILSKSNVPSQLKAINKNRKRSSILQDTEVTTPTKLSKTNVEILKIIEEADQIMNSSNNESPNPCDQNDWSVISKKPKKRSYVQAAKSNSSPKINTQQSSKKIKKPLQRESMPKKKVKEMSVEERFTHYEKFKQKRLFRYEIHKWTPINDINKVLHSKLVNLSKIWDKESISEDESIKCWKSASEIFKTTHAVIKSYDNKKIDLEGFRIDNAVRMRRAINRTKRFINSITKFKKLSTCGDSKSKKSAQITIRKIVSSNKKKFQNIDQIIHFNNTKIASLTKKLDLVLTRDKNSKIRYKFKAKPSLKSLRCDKIEPLQIDKSKIDDYLKNLFSKKETSDSGLFQKWLNETTYPEQKLTTLWSDIRFDEILKFSGTWKAAGLNGVYLAIYKNIPTAKEFLKKWLKAILNNQVSVTKFDISSKCFSIFKGGDVSELKNYRFINIQNSHTKILMKLINDLMMDHILPLIPLEQFANKPKKDGLLDAILMNRILQRTLSSQNSQTQQAWIDFQKAFDSISHSHLIQTWEKLGIDTRIVNIMKQAMKYWSFTLTNSSEKTNDNNDQKPKRVWINMKRGIFQGDSSSPTNFIMMLIPLSYLLNLNSKIKISDSISLNHICFYDDIKLYAHKPEDLSNLCDIVEKYGQEVGLVTNKAKCSYSISPNSTIPNDSVLVDYPDLKSTYKHLGILENQYGSNIDDNFNKLLDSFNKSMSEILQSPLNVGDMIKCINTCVIPKVLYLFSHEGSTEKRDKFAKKLDLLTREHLNKINLKLAALTNARLYLSKTKNGLGLKNVTLELDKINLKNFAHIHYNDLFKDLKSKFSTHKDIFLHLIAKYNINVQFKSSTLIIDGVEYESEKDAKKKLSQLADKVDENYWIEKIHQKSQIP</sequence>
<dbReference type="Pfam" id="PF00078">
    <property type="entry name" value="RVT_1"/>
    <property type="match status" value="1"/>
</dbReference>
<accession>A0A0N5CGX5</accession>
<dbReference type="SUPFAM" id="SSF56672">
    <property type="entry name" value="DNA/RNA polymerases"/>
    <property type="match status" value="1"/>
</dbReference>
<evidence type="ECO:0000259" key="2">
    <source>
        <dbReference type="Pfam" id="PF00078"/>
    </source>
</evidence>
<feature type="region of interest" description="Disordered" evidence="1">
    <location>
        <begin position="200"/>
        <end position="237"/>
    </location>
</feature>
<dbReference type="STRING" id="174720.A0A0N5CGX5"/>
<feature type="compositionally biased region" description="Polar residues" evidence="1">
    <location>
        <begin position="205"/>
        <end position="219"/>
    </location>
</feature>
<organism evidence="3 4">
    <name type="scientific">Strongyloides papillosus</name>
    <name type="common">Intestinal threadworm</name>
    <dbReference type="NCBI Taxonomy" id="174720"/>
    <lineage>
        <taxon>Eukaryota</taxon>
        <taxon>Metazoa</taxon>
        <taxon>Ecdysozoa</taxon>
        <taxon>Nematoda</taxon>
        <taxon>Chromadorea</taxon>
        <taxon>Rhabditida</taxon>
        <taxon>Tylenchina</taxon>
        <taxon>Panagrolaimomorpha</taxon>
        <taxon>Strongyloidoidea</taxon>
        <taxon>Strongyloididae</taxon>
        <taxon>Strongyloides</taxon>
    </lineage>
</organism>
<keyword evidence="3" id="KW-1185">Reference proteome</keyword>
<dbReference type="InterPro" id="IPR000477">
    <property type="entry name" value="RT_dom"/>
</dbReference>
<dbReference type="PANTHER" id="PTHR35450:SF2">
    <property type="entry name" value="REVERSE TRANSCRIPTASE DOMAIN-CONTAINING PROTEIN"/>
    <property type="match status" value="1"/>
</dbReference>
<dbReference type="AlphaFoldDB" id="A0A0N5CGX5"/>
<feature type="domain" description="Reverse transcriptase" evidence="2">
    <location>
        <begin position="552"/>
        <end position="774"/>
    </location>
</feature>
<feature type="compositionally biased region" description="Basic and acidic residues" evidence="1">
    <location>
        <begin position="226"/>
        <end position="237"/>
    </location>
</feature>
<dbReference type="Proteomes" id="UP000046392">
    <property type="component" value="Unplaced"/>
</dbReference>
<dbReference type="PANTHER" id="PTHR35450">
    <property type="entry name" value="REVERSE TRANSCRIPTASE DOMAIN-CONTAINING PROTEIN"/>
    <property type="match status" value="1"/>
</dbReference>